<evidence type="ECO:0000313" key="2">
    <source>
        <dbReference type="EMBL" id="SEM11072.1"/>
    </source>
</evidence>
<keyword evidence="3" id="KW-1185">Reference proteome</keyword>
<organism evidence="2 3">
    <name type="scientific">Maribacter orientalis</name>
    <dbReference type="NCBI Taxonomy" id="228957"/>
    <lineage>
        <taxon>Bacteria</taxon>
        <taxon>Pseudomonadati</taxon>
        <taxon>Bacteroidota</taxon>
        <taxon>Flavobacteriia</taxon>
        <taxon>Flavobacteriales</taxon>
        <taxon>Flavobacteriaceae</taxon>
        <taxon>Maribacter</taxon>
    </lineage>
</organism>
<name>A0A1H7VP37_9FLAO</name>
<dbReference type="Gene3D" id="2.60.120.560">
    <property type="entry name" value="Exo-inulinase, domain 1"/>
    <property type="match status" value="1"/>
</dbReference>
<dbReference type="EMBL" id="FNZN01000009">
    <property type="protein sequence ID" value="SEM11072.1"/>
    <property type="molecule type" value="Genomic_DNA"/>
</dbReference>
<dbReference type="InterPro" id="IPR010496">
    <property type="entry name" value="AL/BT2_dom"/>
</dbReference>
<dbReference type="GO" id="GO:0016787">
    <property type="term" value="F:hydrolase activity"/>
    <property type="evidence" value="ECO:0007669"/>
    <property type="project" value="InterPro"/>
</dbReference>
<dbReference type="OrthoDB" id="9806233at2"/>
<evidence type="ECO:0000313" key="3">
    <source>
        <dbReference type="Proteomes" id="UP000198990"/>
    </source>
</evidence>
<protein>
    <recommendedName>
        <fullName evidence="1">3-keto-alpha-glucoside-1,2-lyase/3-keto-2-hydroxy-glucal hydratase domain-containing protein</fullName>
    </recommendedName>
</protein>
<sequence>MENYFMSPVKSITFKFLAIISVPILFCACNESKKTKKEEIITAEKKWEILFDGSSTDAFRGYGIKEFPKGVWNVENGILMTNPDTANRDLITKKRYKDFELEYEWAVDTAANSGVFFHMQENLSMESNNGNSPNWMDNFEIQILDDKYFNDTTAIRSAGSLYDLISPKNKKLNPIGEFNQAILYHESGHVEHWLNGIKVLDFEIGSPAMNTILLESKFKENPAFHSDQEGHIMFQHHGQKVYFRNIRVREL</sequence>
<proteinExistence type="predicted"/>
<gene>
    <name evidence="2" type="ORF">SAMN04488008_109104</name>
</gene>
<reference evidence="3" key="1">
    <citation type="submission" date="2016-10" db="EMBL/GenBank/DDBJ databases">
        <authorList>
            <person name="Varghese N."/>
            <person name="Submissions S."/>
        </authorList>
    </citation>
    <scope>NUCLEOTIDE SEQUENCE [LARGE SCALE GENOMIC DNA]</scope>
    <source>
        <strain evidence="3">DSM 16471</strain>
    </source>
</reference>
<feature type="domain" description="3-keto-alpha-glucoside-1,2-lyase/3-keto-2-hydroxy-glucal hydratase" evidence="1">
    <location>
        <begin position="46"/>
        <end position="249"/>
    </location>
</feature>
<dbReference type="STRING" id="228957.SAMN04488008_109104"/>
<accession>A0A1H7VP37</accession>
<dbReference type="RefSeq" id="WP_091626559.1">
    <property type="nucleotide sequence ID" value="NZ_FNZN01000009.1"/>
</dbReference>
<dbReference type="AlphaFoldDB" id="A0A1H7VP37"/>
<dbReference type="Proteomes" id="UP000198990">
    <property type="component" value="Unassembled WGS sequence"/>
</dbReference>
<dbReference type="Pfam" id="PF06439">
    <property type="entry name" value="3keto-disac_hyd"/>
    <property type="match status" value="1"/>
</dbReference>
<evidence type="ECO:0000259" key="1">
    <source>
        <dbReference type="Pfam" id="PF06439"/>
    </source>
</evidence>